<evidence type="ECO:0000313" key="1">
    <source>
        <dbReference type="EMBL" id="KAG8089173.1"/>
    </source>
</evidence>
<keyword evidence="2" id="KW-1185">Reference proteome</keyword>
<protein>
    <submittedName>
        <fullName evidence="1">Uncharacterized protein</fullName>
    </submittedName>
</protein>
<reference evidence="1" key="2">
    <citation type="submission" date="2021-02" db="EMBL/GenBank/DDBJ databases">
        <authorList>
            <person name="Kimball J.A."/>
            <person name="Haas M.W."/>
            <person name="Macchietto M."/>
            <person name="Kono T."/>
            <person name="Duquette J."/>
            <person name="Shao M."/>
        </authorList>
    </citation>
    <scope>NUCLEOTIDE SEQUENCE</scope>
    <source>
        <tissue evidence="1">Fresh leaf tissue</tissue>
    </source>
</reference>
<dbReference type="OrthoDB" id="681533at2759"/>
<proteinExistence type="predicted"/>
<organism evidence="1 2">
    <name type="scientific">Zizania palustris</name>
    <name type="common">Northern wild rice</name>
    <dbReference type="NCBI Taxonomy" id="103762"/>
    <lineage>
        <taxon>Eukaryota</taxon>
        <taxon>Viridiplantae</taxon>
        <taxon>Streptophyta</taxon>
        <taxon>Embryophyta</taxon>
        <taxon>Tracheophyta</taxon>
        <taxon>Spermatophyta</taxon>
        <taxon>Magnoliopsida</taxon>
        <taxon>Liliopsida</taxon>
        <taxon>Poales</taxon>
        <taxon>Poaceae</taxon>
        <taxon>BOP clade</taxon>
        <taxon>Oryzoideae</taxon>
        <taxon>Oryzeae</taxon>
        <taxon>Zizaniinae</taxon>
        <taxon>Zizania</taxon>
    </lineage>
</organism>
<comment type="caution">
    <text evidence="1">The sequence shown here is derived from an EMBL/GenBank/DDBJ whole genome shotgun (WGS) entry which is preliminary data.</text>
</comment>
<name>A0A8J6BSC5_ZIZPA</name>
<evidence type="ECO:0000313" key="2">
    <source>
        <dbReference type="Proteomes" id="UP000729402"/>
    </source>
</evidence>
<dbReference type="EMBL" id="JAAALK010000081">
    <property type="protein sequence ID" value="KAG8089173.1"/>
    <property type="molecule type" value="Genomic_DNA"/>
</dbReference>
<dbReference type="Proteomes" id="UP000729402">
    <property type="component" value="Unassembled WGS sequence"/>
</dbReference>
<sequence length="68" mass="7337">MEPSEEGGAASLVDDLVDCRLNGDFSHVQAKMILEIAASCLEEDRSKRPSMSCVVQALISVEDQGHAF</sequence>
<dbReference type="AlphaFoldDB" id="A0A8J6BSC5"/>
<reference evidence="1" key="1">
    <citation type="journal article" date="2021" name="bioRxiv">
        <title>Whole Genome Assembly and Annotation of Northern Wild Rice, Zizania palustris L., Supports a Whole Genome Duplication in the Zizania Genus.</title>
        <authorList>
            <person name="Haas M."/>
            <person name="Kono T."/>
            <person name="Macchietto M."/>
            <person name="Millas R."/>
            <person name="McGilp L."/>
            <person name="Shao M."/>
            <person name="Duquette J."/>
            <person name="Hirsch C.N."/>
            <person name="Kimball J."/>
        </authorList>
    </citation>
    <scope>NUCLEOTIDE SEQUENCE</scope>
    <source>
        <tissue evidence="1">Fresh leaf tissue</tissue>
    </source>
</reference>
<gene>
    <name evidence="1" type="ORF">GUJ93_ZPchr0011g28236</name>
</gene>
<accession>A0A8J6BSC5</accession>